<dbReference type="SUPFAM" id="SSF117892">
    <property type="entry name" value="Band 7/SPFH domain"/>
    <property type="match status" value="1"/>
</dbReference>
<dbReference type="GO" id="GO:0007005">
    <property type="term" value="P:mitochondrion organization"/>
    <property type="evidence" value="ECO:0007669"/>
    <property type="project" value="TreeGrafter"/>
</dbReference>
<reference evidence="5 6" key="1">
    <citation type="submission" date="2024-03" db="EMBL/GenBank/DDBJ databases">
        <title>The Acrasis kona genome and developmental transcriptomes reveal deep origins of eukaryotic multicellular pathways.</title>
        <authorList>
            <person name="Sheikh S."/>
            <person name="Fu C.-J."/>
            <person name="Brown M.W."/>
            <person name="Baldauf S.L."/>
        </authorList>
    </citation>
    <scope>NUCLEOTIDE SEQUENCE [LARGE SCALE GENOMIC DNA]</scope>
    <source>
        <strain evidence="5 6">ATCC MYA-3509</strain>
    </source>
</reference>
<sequence>MFRTLSICAIKGFRPLQRPLLKAFSPVRFYSQRNIDDSSSTLQNLKASKANTLVNIVPQGELWVVERLGKYLKTLTSGVHILIPVIDSIRYRYTTKEVAFNVTNQTAITKDNVQVNIDGVVYFKVEDPYLASYNVQDYYYAISNLAQTTMRAEIGKIVLDTLFAERQNLNNSIVVGIEGIANGWGISIKRYEIMDINMPPLIRQAMELEAEAERKKRKSVLDSEASRISAEIVAQGQKTAVTLRSEANMIEAMNNARGEAFTTHIKAQAQAEALRKVSTAIIENGGQSAVSYQVAEKYIESFGLLAQRGNTVIIPANVNDTVGMVTQAMTVFDKLRSAQENNKDITSSQAQEKLNEITQARNNQVQ</sequence>
<dbReference type="AlphaFoldDB" id="A0AAW2Z4W0"/>
<dbReference type="SMART" id="SM00244">
    <property type="entry name" value="PHB"/>
    <property type="match status" value="1"/>
</dbReference>
<comment type="similarity">
    <text evidence="2">Belongs to the band 7/mec-2 family.</text>
</comment>
<dbReference type="Proteomes" id="UP001431209">
    <property type="component" value="Unassembled WGS sequence"/>
</dbReference>
<dbReference type="PANTHER" id="PTHR43327">
    <property type="entry name" value="STOMATIN-LIKE PROTEIN 2, MITOCHONDRIAL"/>
    <property type="match status" value="1"/>
</dbReference>
<dbReference type="InterPro" id="IPR036013">
    <property type="entry name" value="Band_7/SPFH_dom_sf"/>
</dbReference>
<feature type="domain" description="Band 7" evidence="4">
    <location>
        <begin position="52"/>
        <end position="210"/>
    </location>
</feature>
<gene>
    <name evidence="5" type="ORF">AKO1_005192</name>
</gene>
<evidence type="ECO:0000313" key="6">
    <source>
        <dbReference type="Proteomes" id="UP001431209"/>
    </source>
</evidence>
<evidence type="ECO:0000256" key="3">
    <source>
        <dbReference type="ARBA" id="ARBA00023128"/>
    </source>
</evidence>
<keyword evidence="6" id="KW-1185">Reference proteome</keyword>
<dbReference type="Pfam" id="PF01145">
    <property type="entry name" value="Band_7"/>
    <property type="match status" value="1"/>
</dbReference>
<dbReference type="FunFam" id="3.30.479.30:FF:000004">
    <property type="entry name" value="Putative membrane protease family, stomatin"/>
    <property type="match status" value="1"/>
</dbReference>
<proteinExistence type="inferred from homology"/>
<evidence type="ECO:0000313" key="5">
    <source>
        <dbReference type="EMBL" id="KAL0484420.1"/>
    </source>
</evidence>
<organism evidence="5 6">
    <name type="scientific">Acrasis kona</name>
    <dbReference type="NCBI Taxonomy" id="1008807"/>
    <lineage>
        <taxon>Eukaryota</taxon>
        <taxon>Discoba</taxon>
        <taxon>Heterolobosea</taxon>
        <taxon>Tetramitia</taxon>
        <taxon>Eutetramitia</taxon>
        <taxon>Acrasidae</taxon>
        <taxon>Acrasis</taxon>
    </lineage>
</organism>
<keyword evidence="3" id="KW-0496">Mitochondrion</keyword>
<evidence type="ECO:0000256" key="1">
    <source>
        <dbReference type="ARBA" id="ARBA00004173"/>
    </source>
</evidence>
<dbReference type="PANTHER" id="PTHR43327:SF10">
    <property type="entry name" value="STOMATIN-LIKE PROTEIN 2, MITOCHONDRIAL"/>
    <property type="match status" value="1"/>
</dbReference>
<evidence type="ECO:0000256" key="2">
    <source>
        <dbReference type="ARBA" id="ARBA00008164"/>
    </source>
</evidence>
<name>A0AAW2Z4W0_9EUKA</name>
<accession>A0AAW2Z4W0</accession>
<comment type="caution">
    <text evidence="5">The sequence shown here is derived from an EMBL/GenBank/DDBJ whole genome shotgun (WGS) entry which is preliminary data.</text>
</comment>
<dbReference type="GO" id="GO:0005886">
    <property type="term" value="C:plasma membrane"/>
    <property type="evidence" value="ECO:0007669"/>
    <property type="project" value="UniProtKB-ARBA"/>
</dbReference>
<dbReference type="Gene3D" id="3.30.479.30">
    <property type="entry name" value="Band 7 domain"/>
    <property type="match status" value="1"/>
</dbReference>
<comment type="subcellular location">
    <subcellularLocation>
        <location evidence="1">Mitochondrion</location>
    </subcellularLocation>
</comment>
<protein>
    <submittedName>
        <fullName evidence="5">Stomatin-like protein STOML2, mitochondrial</fullName>
    </submittedName>
</protein>
<dbReference type="GO" id="GO:0098552">
    <property type="term" value="C:side of membrane"/>
    <property type="evidence" value="ECO:0007669"/>
    <property type="project" value="UniProtKB-ARBA"/>
</dbReference>
<evidence type="ECO:0000259" key="4">
    <source>
        <dbReference type="SMART" id="SM00244"/>
    </source>
</evidence>
<dbReference type="CDD" id="cd08829">
    <property type="entry name" value="SPFH_paraslipin"/>
    <property type="match status" value="1"/>
</dbReference>
<dbReference type="InterPro" id="IPR050710">
    <property type="entry name" value="Band7/mec-2_domain"/>
</dbReference>
<dbReference type="EMBL" id="JAOPGA020001042">
    <property type="protein sequence ID" value="KAL0484420.1"/>
    <property type="molecule type" value="Genomic_DNA"/>
</dbReference>
<dbReference type="PRINTS" id="PR00721">
    <property type="entry name" value="STOMATIN"/>
</dbReference>
<dbReference type="Pfam" id="PF16200">
    <property type="entry name" value="Band_7_C"/>
    <property type="match status" value="1"/>
</dbReference>
<dbReference type="GO" id="GO:0005739">
    <property type="term" value="C:mitochondrion"/>
    <property type="evidence" value="ECO:0007669"/>
    <property type="project" value="UniProtKB-SubCell"/>
</dbReference>
<dbReference type="InterPro" id="IPR032435">
    <property type="entry name" value="STML2-like_C"/>
</dbReference>
<dbReference type="InterPro" id="IPR001972">
    <property type="entry name" value="Stomatin_HflK_fam"/>
</dbReference>
<dbReference type="InterPro" id="IPR001107">
    <property type="entry name" value="Band_7"/>
</dbReference>